<dbReference type="InterPro" id="IPR004155">
    <property type="entry name" value="PBS_lyase_HEAT"/>
</dbReference>
<dbReference type="AlphaFoldDB" id="A0A7S3DU88"/>
<dbReference type="SUPFAM" id="SSF48371">
    <property type="entry name" value="ARM repeat"/>
    <property type="match status" value="1"/>
</dbReference>
<dbReference type="EMBL" id="HBHT01031228">
    <property type="protein sequence ID" value="CAD9983204.1"/>
    <property type="molecule type" value="Transcribed_RNA"/>
</dbReference>
<dbReference type="PANTHER" id="PTHR12697:SF5">
    <property type="entry name" value="DEOXYHYPUSINE HYDROXYLASE"/>
    <property type="match status" value="1"/>
</dbReference>
<accession>A0A7S3DU88</accession>
<dbReference type="GO" id="GO:0016491">
    <property type="term" value="F:oxidoreductase activity"/>
    <property type="evidence" value="ECO:0007669"/>
    <property type="project" value="TreeGrafter"/>
</dbReference>
<reference evidence="1" key="1">
    <citation type="submission" date="2021-01" db="EMBL/GenBank/DDBJ databases">
        <authorList>
            <person name="Corre E."/>
            <person name="Pelletier E."/>
            <person name="Niang G."/>
            <person name="Scheremetjew M."/>
            <person name="Finn R."/>
            <person name="Kale V."/>
            <person name="Holt S."/>
            <person name="Cochrane G."/>
            <person name="Meng A."/>
            <person name="Brown T."/>
            <person name="Cohen L."/>
        </authorList>
    </citation>
    <scope>NUCLEOTIDE SEQUENCE</scope>
    <source>
        <strain evidence="1">CCMP125</strain>
    </source>
</reference>
<name>A0A7S3DU88_9STRA</name>
<evidence type="ECO:0008006" key="2">
    <source>
        <dbReference type="Google" id="ProtNLM"/>
    </source>
</evidence>
<gene>
    <name evidence="1" type="ORF">APAL1065_LOCUS20987</name>
</gene>
<evidence type="ECO:0000313" key="1">
    <source>
        <dbReference type="EMBL" id="CAD9983204.1"/>
    </source>
</evidence>
<dbReference type="InterPro" id="IPR011989">
    <property type="entry name" value="ARM-like"/>
</dbReference>
<dbReference type="PANTHER" id="PTHR12697">
    <property type="entry name" value="PBS LYASE HEAT-LIKE PROTEIN"/>
    <property type="match status" value="1"/>
</dbReference>
<dbReference type="SMART" id="SM00567">
    <property type="entry name" value="EZ_HEAT"/>
    <property type="match status" value="3"/>
</dbReference>
<dbReference type="Gene3D" id="1.25.10.10">
    <property type="entry name" value="Leucine-rich Repeat Variant"/>
    <property type="match status" value="1"/>
</dbReference>
<dbReference type="Pfam" id="PF13646">
    <property type="entry name" value="HEAT_2"/>
    <property type="match status" value="1"/>
</dbReference>
<proteinExistence type="predicted"/>
<dbReference type="InterPro" id="IPR016024">
    <property type="entry name" value="ARM-type_fold"/>
</dbReference>
<organism evidence="1">
    <name type="scientific">Entomoneis paludosa</name>
    <dbReference type="NCBI Taxonomy" id="265537"/>
    <lineage>
        <taxon>Eukaryota</taxon>
        <taxon>Sar</taxon>
        <taxon>Stramenopiles</taxon>
        <taxon>Ochrophyta</taxon>
        <taxon>Bacillariophyta</taxon>
        <taxon>Bacillariophyceae</taxon>
        <taxon>Bacillariophycidae</taxon>
        <taxon>Entomoneidaceae</taxon>
        <taxon>Entomoneis</taxon>
    </lineage>
</organism>
<sequence length="175" mass="19512">MPELGSILADASLPLFERYRAMFSLRNIGGQDAVQELCNVLVKDDSSALLRHEVAYVLGQMQHPSSVEALAQSLRRPEEHKMVRHESAEALGAIDGRWDAVEPILNEFSNDENDVVRESCLVALDAADYWSHVKGEKDHDGDENDLDVSGEEPSFAKQKADNMKPVLQNHFNVVN</sequence>
<protein>
    <recommendedName>
        <fullName evidence="2">Deoxyhypusine monooxygenase</fullName>
    </recommendedName>
</protein>